<dbReference type="GO" id="GO:0006958">
    <property type="term" value="P:complement activation, classical pathway"/>
    <property type="evidence" value="ECO:0007669"/>
    <property type="project" value="UniProtKB-KW"/>
</dbReference>
<dbReference type="InterPro" id="IPR001599">
    <property type="entry name" value="Macroglobln_a2"/>
</dbReference>
<comment type="subcellular location">
    <subcellularLocation>
        <location evidence="1">Cell surface</location>
    </subcellularLocation>
    <subcellularLocation>
        <location evidence="2">Secreted</location>
    </subcellularLocation>
</comment>
<dbReference type="Gene3D" id="2.60.40.690">
    <property type="entry name" value="Alpha-macroglobulin, receptor-binding domain"/>
    <property type="match status" value="1"/>
</dbReference>
<dbReference type="Pfam" id="PF17789">
    <property type="entry name" value="MG4"/>
    <property type="match status" value="1"/>
</dbReference>
<dbReference type="Gene3D" id="2.60.40.1930">
    <property type="match status" value="2"/>
</dbReference>
<evidence type="ECO:0000256" key="9">
    <source>
        <dbReference type="ARBA" id="ARBA00023157"/>
    </source>
</evidence>
<dbReference type="PANTHER" id="PTHR11412">
    <property type="entry name" value="MACROGLOBULIN / COMPLEMENT"/>
    <property type="match status" value="1"/>
</dbReference>
<keyword evidence="10" id="KW-0325">Glycoprotein</keyword>
<dbReference type="Gene3D" id="2.20.130.20">
    <property type="match status" value="1"/>
</dbReference>
<dbReference type="Ensembl" id="ENSBIXT00005047950.1">
    <property type="protein sequence ID" value="ENSBIXP00005037772.1"/>
    <property type="gene ID" value="ENSBIXG00005021205.1"/>
</dbReference>
<dbReference type="Gene3D" id="2.60.120.1540">
    <property type="match status" value="2"/>
</dbReference>
<dbReference type="GO" id="GO:0005615">
    <property type="term" value="C:extracellular space"/>
    <property type="evidence" value="ECO:0007669"/>
    <property type="project" value="InterPro"/>
</dbReference>
<dbReference type="PRINTS" id="PR00004">
    <property type="entry name" value="ANAPHYLATOXN"/>
</dbReference>
<dbReference type="Pfam" id="PF00207">
    <property type="entry name" value="A2M"/>
    <property type="match status" value="1"/>
</dbReference>
<dbReference type="SMART" id="SM01419">
    <property type="entry name" value="Thiol-ester_cl"/>
    <property type="match status" value="1"/>
</dbReference>
<keyword evidence="8" id="KW-0882">Thioester bond</keyword>
<dbReference type="FunFam" id="1.50.10.20:FF:000010">
    <property type="entry name" value="Complement C4-A"/>
    <property type="match status" value="1"/>
</dbReference>
<evidence type="ECO:0000256" key="6">
    <source>
        <dbReference type="ARBA" id="ARBA00022685"/>
    </source>
</evidence>
<evidence type="ECO:0000256" key="5">
    <source>
        <dbReference type="ARBA" id="ARBA00022588"/>
    </source>
</evidence>
<keyword evidence="5" id="KW-0391">Immunity</keyword>
<protein>
    <submittedName>
        <fullName evidence="15">Complement C4-A-like</fullName>
    </submittedName>
</protein>
<feature type="signal peptide" evidence="13">
    <location>
        <begin position="1"/>
        <end position="19"/>
    </location>
</feature>
<dbReference type="SUPFAM" id="SSF48239">
    <property type="entry name" value="Terpenoid cyclases/Protein prenyltransferases"/>
    <property type="match status" value="1"/>
</dbReference>
<dbReference type="FunFam" id="2.60.40.1940:FF:000001">
    <property type="entry name" value="Complement component C3"/>
    <property type="match status" value="1"/>
</dbReference>
<evidence type="ECO:0000313" key="16">
    <source>
        <dbReference type="Proteomes" id="UP000429181"/>
    </source>
</evidence>
<dbReference type="InterPro" id="IPR054587">
    <property type="entry name" value="CO4A-B_CUB_C"/>
</dbReference>
<dbReference type="InterPro" id="IPR011625">
    <property type="entry name" value="A2M_N_BRD"/>
</dbReference>
<keyword evidence="5" id="KW-0399">Innate immunity</keyword>
<evidence type="ECO:0000256" key="2">
    <source>
        <dbReference type="ARBA" id="ARBA00004613"/>
    </source>
</evidence>
<keyword evidence="13" id="KW-0732">Signal</keyword>
<feature type="domain" description="Anaphylatoxin-like" evidence="14">
    <location>
        <begin position="667"/>
        <end position="701"/>
    </location>
</feature>
<dbReference type="FunFam" id="2.60.120.1540:FF:000006">
    <property type="entry name" value="MHC-linked complement C4"/>
    <property type="match status" value="1"/>
</dbReference>
<dbReference type="InterPro" id="IPR018081">
    <property type="entry name" value="Anaphylatoxin_comp_syst"/>
</dbReference>
<dbReference type="GO" id="GO:0006954">
    <property type="term" value="P:inflammatory response"/>
    <property type="evidence" value="ECO:0007669"/>
    <property type="project" value="UniProtKB-KW"/>
</dbReference>
<dbReference type="Pfam" id="PF07677">
    <property type="entry name" value="A2M_recep"/>
    <property type="match status" value="1"/>
</dbReference>
<gene>
    <name evidence="15" type="primary">LOC113881525</name>
</gene>
<dbReference type="PROSITE" id="PS01178">
    <property type="entry name" value="ANAPHYLATOXIN_2"/>
    <property type="match status" value="1"/>
</dbReference>
<evidence type="ECO:0000313" key="15">
    <source>
        <dbReference type="Ensembl" id="ENSBIXP00005037772.1"/>
    </source>
</evidence>
<dbReference type="CDD" id="cd00017">
    <property type="entry name" value="ANATO"/>
    <property type="match status" value="1"/>
</dbReference>
<dbReference type="FunFam" id="6.20.50.160:FF:000001">
    <property type="entry name" value="Complement component 4"/>
    <property type="match status" value="1"/>
</dbReference>
<dbReference type="InterPro" id="IPR011626">
    <property type="entry name" value="Alpha-macroglobulin_TED"/>
</dbReference>
<dbReference type="InterPro" id="IPR001840">
    <property type="entry name" value="Anaphylatoxn_comp_syst_dom"/>
</dbReference>
<dbReference type="SUPFAM" id="SSF49410">
    <property type="entry name" value="Alpha-macroglobulin receptor domain"/>
    <property type="match status" value="1"/>
</dbReference>
<feature type="region of interest" description="Disordered" evidence="12">
    <location>
        <begin position="1530"/>
        <end position="1556"/>
    </location>
</feature>
<dbReference type="SMART" id="SM01361">
    <property type="entry name" value="A2M_recep"/>
    <property type="match status" value="1"/>
</dbReference>
<dbReference type="CDD" id="cd02896">
    <property type="entry name" value="complement_C3_C4_C5"/>
    <property type="match status" value="1"/>
</dbReference>
<name>A0A4W2I6B9_BOBOX</name>
<evidence type="ECO:0000256" key="12">
    <source>
        <dbReference type="SAM" id="MobiDB-lite"/>
    </source>
</evidence>
<dbReference type="Pfam" id="PF22661">
    <property type="entry name" value="CO4A-B_CUB_C"/>
    <property type="match status" value="1"/>
</dbReference>
<dbReference type="InterPro" id="IPR040839">
    <property type="entry name" value="MG4"/>
</dbReference>
<dbReference type="Pfam" id="PF17791">
    <property type="entry name" value="MG3"/>
    <property type="match status" value="1"/>
</dbReference>
<feature type="region of interest" description="Disordered" evidence="12">
    <location>
        <begin position="1594"/>
        <end position="1617"/>
    </location>
</feature>
<evidence type="ECO:0000256" key="3">
    <source>
        <dbReference type="ARBA" id="ARBA00022525"/>
    </source>
</evidence>
<evidence type="ECO:0000256" key="10">
    <source>
        <dbReference type="ARBA" id="ARBA00023180"/>
    </source>
</evidence>
<dbReference type="Gene3D" id="1.20.50.70">
    <property type="match status" value="1"/>
</dbReference>
<feature type="region of interest" description="Disordered" evidence="12">
    <location>
        <begin position="1485"/>
        <end position="1508"/>
    </location>
</feature>
<dbReference type="GO" id="GO:0009986">
    <property type="term" value="C:cell surface"/>
    <property type="evidence" value="ECO:0007669"/>
    <property type="project" value="UniProtKB-SubCell"/>
</dbReference>
<sequence length="1650" mass="181425">MRLLWGLIWASCFFALSLQKPRLLLFSPSVVRIGVPLSVAVKLQDAPSGQVVRGSVFLRNPSHVNELCSPKVDFSLSSDRDFILLNVPVKARVCRLHLLRRAPEVQLMVQSSWLRDSLSKQTDMQGVNLLFSSRRGHLFLQTDQPVYNPGQRVRYRVFALDQKMRPATDILMVMVEKREVFSPSSIFQDNFVILDISEVLSRESDLPSLCLGSVLPNFEVKIIPENPYILTTPGFLSDIQVIIQARYIYGKPVQGVAYVRFGLLGEDGEKTFLRGLESQTKLVDGQCQISLQKAEFQGVLEKLNISTDDLPGLRLLCCSSRGEMEEAELTSWRFVSSPFSLDLSKTKQQLIPGIPFLLQALVRDMSGSPASGIPVKVSAKLFSGSISKNRDFEQNTDGSGQVIVSIGVPRTISEMQLSVSAGSPYPAVGSLTVKAPLSRSSGFLSIEWQNPRPLKVGETLNLNLRAVGISGSFSYFYYMIVSRGQIVSVHREPRSHLTSISVFVDHHLVPSFHLVAFYYHGGVPVANSLRVDVQAGGCEGKITGIGRDGVCACAGRIKREDSLVALGAVDTALYAVGGKSHKPLDMVKVFEAMNSYDLGCGPGGGDTAPQVFKAAGLAFSDGDHRTEIRKSLSCPKESKSRKKRNVNFQKAIHEKLGQYTSPVAKHCCQDGLTRLPMARTCEQRVARVQQPACREPFLSCCQFAESLRKKARTRGQVGLARAMELLQEEDLIEEDDIPVRSFFPENWLWKVEEVDRFSQLRLLLPDSLTTWEIHGVSLSKTTGLCVATPARLRVFREFHMHLRLPVSVRRFEQLELRSVLYNYLDSDLTVSVHVSPVEGLCLAGGGGLAQQVQVPAGSARPIGFSVVPIAAAAVSLKVMARGSFDFPVGDTISKILQVERAGALHREEIVYELNPLDPRGWTLEIPGNSDPNIIPEGDFKSFVRVTASDPLEALGSEGALSPGGLASLLRLPQGCVEQTMTLLAPTLATKDHAVNLIQKGYTWIQEFRKRDGSYGAWLHRDSSTWLTAFVLKILSLAQDQVGGSAKKLQETATWLLSQQRDDGSFHDPCPVIRREMQGGLVGSDETVALTALVVIALHHRLAVLPDKHSEHLSRVENSFSRVNTFLGAKATSGLLGAHASAITAYALSLTEAPEDLRRVAHNNLMAMAQDIGDKLYWGSVTTSPSNVLSPTPAPRSPADPIPQAPALWIETMAYGLLHLLLWEGKAELADQAASWLTRQGSFQGGFRSTQDTVVALDALSAYWIASHTAEEKGLNVTLSSLGRSGLKSHVLQLTNHQVHRLEEELQFSLGSKINVEVRGNSKGTLKVLCNYNVMDMTNTTRQGLQIEVTVMGHVEYTSECWGHRLWEDSPAGDDPEAHSRPMTPLNLFDRWRNYCKTEAAKLASLSDRYVSHFETEGPHVLLYFDSVPTSQEYIGFGAVQEVPVGLVPPARAILCDYNNPEHKSSVFYGAPRKSELFSMHVTGRVLPPTPPPSPDTGALPGPGLHPPGLQPHLERLDLEVDTAVGIRLQRRQGAHGRRQHREGLQQSQEHHEELQARQRLAQAHTRPAAKCQCAGVRTRLQEAVCGRAEGPTGLMGRPLHRHPPPQAPAPPRTRPELVRLLPDGPVQVGTLEVKDNDHALKDVVAEDAEG</sequence>
<evidence type="ECO:0000256" key="1">
    <source>
        <dbReference type="ARBA" id="ARBA00004241"/>
    </source>
</evidence>
<feature type="compositionally biased region" description="Basic residues" evidence="12">
    <location>
        <begin position="1530"/>
        <end position="1540"/>
    </location>
</feature>
<dbReference type="InterPro" id="IPR036595">
    <property type="entry name" value="A-macroglobulin_rcpt-bd_sf"/>
</dbReference>
<evidence type="ECO:0000256" key="8">
    <source>
        <dbReference type="ARBA" id="ARBA00022966"/>
    </source>
</evidence>
<dbReference type="InterPro" id="IPR000020">
    <property type="entry name" value="Anaphylatoxin/fibulin"/>
</dbReference>
<dbReference type="PROSITE" id="PS01177">
    <property type="entry name" value="ANAPHYLATOXIN_1"/>
    <property type="match status" value="1"/>
</dbReference>
<accession>A0A4W2I6B9</accession>
<evidence type="ECO:0000256" key="7">
    <source>
        <dbReference type="ARBA" id="ARBA00022875"/>
    </source>
</evidence>
<evidence type="ECO:0000256" key="4">
    <source>
        <dbReference type="ARBA" id="ARBA00022553"/>
    </source>
</evidence>
<dbReference type="SMART" id="SM00104">
    <property type="entry name" value="ANATO"/>
    <property type="match status" value="1"/>
</dbReference>
<keyword evidence="7" id="KW-0180">Complement pathway</keyword>
<dbReference type="Pfam" id="PF07703">
    <property type="entry name" value="A2M_BRD"/>
    <property type="match status" value="1"/>
</dbReference>
<evidence type="ECO:0000259" key="14">
    <source>
        <dbReference type="PROSITE" id="PS01178"/>
    </source>
</evidence>
<dbReference type="Proteomes" id="UP000429181">
    <property type="component" value="Chromosome 23"/>
</dbReference>
<dbReference type="InterPro" id="IPR008930">
    <property type="entry name" value="Terpenoid_cyclase/PrenylTrfase"/>
</dbReference>
<dbReference type="FunFam" id="2.60.40.10:FF:000803">
    <property type="entry name" value="Complement C4-A"/>
    <property type="match status" value="1"/>
</dbReference>
<dbReference type="SUPFAM" id="SSF47686">
    <property type="entry name" value="Anaphylotoxins (complement system)"/>
    <property type="match status" value="1"/>
</dbReference>
<dbReference type="InterPro" id="IPR048847">
    <property type="entry name" value="C4_MG1"/>
</dbReference>
<dbReference type="InterPro" id="IPR009048">
    <property type="entry name" value="A-macroglobulin_rcpt-bd"/>
</dbReference>
<feature type="chain" id="PRO_5021323957" evidence="13">
    <location>
        <begin position="20"/>
        <end position="1650"/>
    </location>
</feature>
<dbReference type="FunFam" id="2.60.120.1540:FF:000001">
    <property type="entry name" value="Complement C4-A"/>
    <property type="match status" value="1"/>
</dbReference>
<dbReference type="InterPro" id="IPR013783">
    <property type="entry name" value="Ig-like_fold"/>
</dbReference>
<dbReference type="Pfam" id="PF21145">
    <property type="entry name" value="C4_MG1"/>
    <property type="match status" value="1"/>
</dbReference>
<dbReference type="Gene3D" id="2.60.40.10">
    <property type="entry name" value="Immunoglobulins"/>
    <property type="match status" value="2"/>
</dbReference>
<keyword evidence="3" id="KW-0964">Secreted</keyword>
<dbReference type="Pfam" id="PF07678">
    <property type="entry name" value="TED_complement"/>
    <property type="match status" value="1"/>
</dbReference>
<dbReference type="FunFam" id="2.60.40.1930:FF:000004">
    <property type="entry name" value="Complement C4-A"/>
    <property type="match status" value="1"/>
</dbReference>
<keyword evidence="9" id="KW-1015">Disulfide bond</keyword>
<dbReference type="GO" id="GO:0045087">
    <property type="term" value="P:innate immune response"/>
    <property type="evidence" value="ECO:0007669"/>
    <property type="project" value="UniProtKB-KW"/>
</dbReference>
<dbReference type="GO" id="GO:0004866">
    <property type="term" value="F:endopeptidase inhibitor activity"/>
    <property type="evidence" value="ECO:0007669"/>
    <property type="project" value="InterPro"/>
</dbReference>
<reference evidence="15 16" key="1">
    <citation type="submission" date="2018-11" db="EMBL/GenBank/DDBJ databases">
        <title>Haplotype-resolved cattle genomes.</title>
        <authorList>
            <person name="Low W.Y."/>
            <person name="Tearle R."/>
            <person name="Bickhart D.M."/>
            <person name="Rosen B.D."/>
            <person name="Koren S."/>
            <person name="Rhie A."/>
            <person name="Hiendleder S."/>
            <person name="Phillippy A.M."/>
            <person name="Smith T.P.L."/>
            <person name="Williams J.L."/>
        </authorList>
    </citation>
    <scope>NUCLEOTIDE SEQUENCE [LARGE SCALE GENOMIC DNA]</scope>
</reference>
<dbReference type="InterPro" id="IPR047565">
    <property type="entry name" value="Alpha-macroglob_thiol-ester_cl"/>
</dbReference>
<dbReference type="Gene3D" id="1.20.91.20">
    <property type="entry name" value="Anaphylotoxins (complement system)"/>
    <property type="match status" value="1"/>
</dbReference>
<dbReference type="Pfam" id="PF01821">
    <property type="entry name" value="ANATO"/>
    <property type="match status" value="1"/>
</dbReference>
<dbReference type="SMART" id="SM01360">
    <property type="entry name" value="A2M"/>
    <property type="match status" value="1"/>
</dbReference>
<keyword evidence="4" id="KW-0597">Phosphoprotein</keyword>
<organism evidence="15 16">
    <name type="scientific">Bos indicus x Bos taurus</name>
    <name type="common">Hybrid cattle</name>
    <dbReference type="NCBI Taxonomy" id="30522"/>
    <lineage>
        <taxon>Eukaryota</taxon>
        <taxon>Metazoa</taxon>
        <taxon>Chordata</taxon>
        <taxon>Craniata</taxon>
        <taxon>Vertebrata</taxon>
        <taxon>Euteleostomi</taxon>
        <taxon>Mammalia</taxon>
        <taxon>Eutheria</taxon>
        <taxon>Laurasiatheria</taxon>
        <taxon>Artiodactyla</taxon>
        <taxon>Ruminantia</taxon>
        <taxon>Pecora</taxon>
        <taxon>Bovidae</taxon>
        <taxon>Bovinae</taxon>
        <taxon>Bos</taxon>
    </lineage>
</organism>
<dbReference type="Gene3D" id="6.20.50.160">
    <property type="match status" value="1"/>
</dbReference>
<dbReference type="FunFam" id="2.20.130.20:FF:000002">
    <property type="entry name" value="Complement C4-A"/>
    <property type="match status" value="1"/>
</dbReference>
<evidence type="ECO:0000256" key="11">
    <source>
        <dbReference type="ARBA" id="ARBA00023198"/>
    </source>
</evidence>
<dbReference type="InterPro" id="IPR050473">
    <property type="entry name" value="A2M/Complement_sys"/>
</dbReference>
<evidence type="ECO:0000256" key="13">
    <source>
        <dbReference type="SAM" id="SignalP"/>
    </source>
</evidence>
<reference evidence="15" key="2">
    <citation type="submission" date="2025-08" db="UniProtKB">
        <authorList>
            <consortium name="Ensembl"/>
        </authorList>
    </citation>
    <scope>IDENTIFICATION</scope>
</reference>
<dbReference type="FunFam" id="2.60.40.10:FF:000155">
    <property type="entry name" value="complement C3 isoform X1"/>
    <property type="match status" value="1"/>
</dbReference>
<proteinExistence type="predicted"/>
<dbReference type="Gene3D" id="2.60.40.1940">
    <property type="match status" value="1"/>
</dbReference>
<dbReference type="Gene3D" id="1.50.10.20">
    <property type="match status" value="1"/>
</dbReference>
<dbReference type="GeneTree" id="ENSGT00940000155739"/>
<dbReference type="PANTHER" id="PTHR11412:SF86">
    <property type="entry name" value="COMPLEMENT C4-A-RELATED"/>
    <property type="match status" value="1"/>
</dbReference>
<dbReference type="FunFam" id="2.60.40.1930:FF:000007">
    <property type="entry name" value="Complement C4-A"/>
    <property type="match status" value="1"/>
</dbReference>
<keyword evidence="11" id="KW-0395">Inflammatory response</keyword>
<keyword evidence="6" id="KW-0165">Cleavage on pair of basic residues</keyword>
<dbReference type="InterPro" id="IPR041555">
    <property type="entry name" value="MG3"/>
</dbReference>
<dbReference type="FunFam" id="1.20.91.20:FF:000002">
    <property type="entry name" value="Complement C4-A"/>
    <property type="match status" value="1"/>
</dbReference>
<dbReference type="SMART" id="SM01359">
    <property type="entry name" value="A2M_N_2"/>
    <property type="match status" value="1"/>
</dbReference>